<dbReference type="PANTHER" id="PTHR30290:SF9">
    <property type="entry name" value="OLIGOPEPTIDE-BINDING PROTEIN APPA"/>
    <property type="match status" value="1"/>
</dbReference>
<evidence type="ECO:0000256" key="1">
    <source>
        <dbReference type="ARBA" id="ARBA00005695"/>
    </source>
</evidence>
<evidence type="ECO:0000256" key="2">
    <source>
        <dbReference type="ARBA" id="ARBA00022448"/>
    </source>
</evidence>
<feature type="signal peptide" evidence="5">
    <location>
        <begin position="1"/>
        <end position="21"/>
    </location>
</feature>
<keyword evidence="3 5" id="KW-0732">Signal</keyword>
<organism evidence="7 8">
    <name type="scientific">Ureibacillus aquaedulcis</name>
    <dbReference type="NCBI Taxonomy" id="3058421"/>
    <lineage>
        <taxon>Bacteria</taxon>
        <taxon>Bacillati</taxon>
        <taxon>Bacillota</taxon>
        <taxon>Bacilli</taxon>
        <taxon>Bacillales</taxon>
        <taxon>Caryophanaceae</taxon>
        <taxon>Ureibacillus</taxon>
    </lineage>
</organism>
<reference evidence="7" key="1">
    <citation type="submission" date="2023-07" db="EMBL/GenBank/DDBJ databases">
        <title>Ureibacillus sp. isolated from freshwater well.</title>
        <authorList>
            <person name="Kirdat K."/>
            <person name="Bhatt A."/>
            <person name="Teware R."/>
            <person name="Bhavsar Y."/>
            <person name="Yadav A."/>
        </authorList>
    </citation>
    <scope>NUCLEOTIDE SEQUENCE</scope>
    <source>
        <strain evidence="7">BA0131</strain>
    </source>
</reference>
<accession>A0ABT8GT33</accession>
<feature type="domain" description="Solute-binding protein family 5" evidence="6">
    <location>
        <begin position="95"/>
        <end position="462"/>
    </location>
</feature>
<dbReference type="PIRSF" id="PIRSF002741">
    <property type="entry name" value="MppA"/>
    <property type="match status" value="1"/>
</dbReference>
<evidence type="ECO:0000256" key="3">
    <source>
        <dbReference type="ARBA" id="ARBA00022729"/>
    </source>
</evidence>
<gene>
    <name evidence="7" type="ORF">QYB95_13590</name>
</gene>
<evidence type="ECO:0000256" key="4">
    <source>
        <dbReference type="SAM" id="MobiDB-lite"/>
    </source>
</evidence>
<dbReference type="Pfam" id="PF00496">
    <property type="entry name" value="SBP_bac_5"/>
    <property type="match status" value="1"/>
</dbReference>
<comment type="similarity">
    <text evidence="1">Belongs to the bacterial solute-binding protein 5 family.</text>
</comment>
<dbReference type="InterPro" id="IPR000914">
    <property type="entry name" value="SBP_5_dom"/>
</dbReference>
<dbReference type="PROSITE" id="PS51257">
    <property type="entry name" value="PROKAR_LIPOPROTEIN"/>
    <property type="match status" value="1"/>
</dbReference>
<dbReference type="RefSeq" id="WP_301138879.1">
    <property type="nucleotide sequence ID" value="NZ_JAUHTQ010000010.1"/>
</dbReference>
<evidence type="ECO:0000256" key="5">
    <source>
        <dbReference type="SAM" id="SignalP"/>
    </source>
</evidence>
<feature type="compositionally biased region" description="Low complexity" evidence="4">
    <location>
        <begin position="29"/>
        <end position="43"/>
    </location>
</feature>
<evidence type="ECO:0000313" key="8">
    <source>
        <dbReference type="Proteomes" id="UP001172743"/>
    </source>
</evidence>
<dbReference type="EMBL" id="JAUHTQ010000010">
    <property type="protein sequence ID" value="MDN4494580.1"/>
    <property type="molecule type" value="Genomic_DNA"/>
</dbReference>
<dbReference type="Gene3D" id="3.40.190.10">
    <property type="entry name" value="Periplasmic binding protein-like II"/>
    <property type="match status" value="1"/>
</dbReference>
<sequence length="552" mass="61448">MMKLRKLSILLLISMFTLVLAACSGGETGSSSKSSNSQSTNNGEPQSGGTLTRAHIYGDPQNLDPIIRSHGTATSMITWNIFEPLVRYDAEKGEYLPGNAESWENNEEGTVYTFKLKQGVKFHNGREVKAEDFKYSLERLVNPENASPNAGNLQMVVGYEEYTSGSASELTGVKVVDDYTLEITISAPNNTFLSIMSLPYTAAVPKEVVEELGDEFGSKPVGAGPFKFSSWVRDSEIVLEKYEDYFAGAPYLDTVVYKILTDQAARDTAFSSEQIDMMILGDAQYAQYKSNTQYAELMIEVPELFIRNLRFNLEKEGPWQDVKVRQAINYAIDRETIIATVLGGKAYPAKGILPTSIKGYNEEVFSYPYDPEKAKELLKEAGYENGFTLPILTTSHSAFGVTAVEAMSGYLEEVGIKIEIEQVDMATLADRASSGDFDTMMYSNGGMTNLVEFISKYFHSDNFGATGNTGYYKNEEVDALLDKALTTTDENEMIELSRQAEAIVVEEAPMWFFNYNKAVIVHQPWVKGLQPVPTDIDYQDLRKVWIDESAKN</sequence>
<dbReference type="PANTHER" id="PTHR30290">
    <property type="entry name" value="PERIPLASMIC BINDING COMPONENT OF ABC TRANSPORTER"/>
    <property type="match status" value="1"/>
</dbReference>
<dbReference type="InterPro" id="IPR039424">
    <property type="entry name" value="SBP_5"/>
</dbReference>
<protein>
    <submittedName>
        <fullName evidence="7">ABC transporter substrate-binding protein</fullName>
    </submittedName>
</protein>
<keyword evidence="2" id="KW-0813">Transport</keyword>
<keyword evidence="8" id="KW-1185">Reference proteome</keyword>
<evidence type="ECO:0000259" key="6">
    <source>
        <dbReference type="Pfam" id="PF00496"/>
    </source>
</evidence>
<dbReference type="SUPFAM" id="SSF53850">
    <property type="entry name" value="Periplasmic binding protein-like II"/>
    <property type="match status" value="1"/>
</dbReference>
<feature type="region of interest" description="Disordered" evidence="4">
    <location>
        <begin position="29"/>
        <end position="55"/>
    </location>
</feature>
<proteinExistence type="inferred from homology"/>
<feature type="chain" id="PRO_5045644693" evidence="5">
    <location>
        <begin position="22"/>
        <end position="552"/>
    </location>
</feature>
<dbReference type="Gene3D" id="3.90.76.10">
    <property type="entry name" value="Dipeptide-binding Protein, Domain 1"/>
    <property type="match status" value="1"/>
</dbReference>
<comment type="caution">
    <text evidence="7">The sequence shown here is derived from an EMBL/GenBank/DDBJ whole genome shotgun (WGS) entry which is preliminary data.</text>
</comment>
<dbReference type="InterPro" id="IPR030678">
    <property type="entry name" value="Peptide/Ni-bd"/>
</dbReference>
<evidence type="ECO:0000313" key="7">
    <source>
        <dbReference type="EMBL" id="MDN4494580.1"/>
    </source>
</evidence>
<dbReference type="Proteomes" id="UP001172743">
    <property type="component" value="Unassembled WGS sequence"/>
</dbReference>
<name>A0ABT8GT33_9BACL</name>
<dbReference type="CDD" id="cd00995">
    <property type="entry name" value="PBP2_NikA_DppA_OppA_like"/>
    <property type="match status" value="1"/>
</dbReference>
<dbReference type="Gene3D" id="3.10.105.10">
    <property type="entry name" value="Dipeptide-binding Protein, Domain 3"/>
    <property type="match status" value="1"/>
</dbReference>